<feature type="transmembrane region" description="Helical" evidence="14">
    <location>
        <begin position="557"/>
        <end position="577"/>
    </location>
</feature>
<feature type="region of interest" description="Disordered" evidence="13">
    <location>
        <begin position="133"/>
        <end position="160"/>
    </location>
</feature>
<evidence type="ECO:0000259" key="15">
    <source>
        <dbReference type="Pfam" id="PF01699"/>
    </source>
</evidence>
<feature type="coiled-coil region" evidence="12">
    <location>
        <begin position="2384"/>
        <end position="2603"/>
    </location>
</feature>
<keyword evidence="6" id="KW-0677">Repeat</keyword>
<evidence type="ECO:0000256" key="5">
    <source>
        <dbReference type="ARBA" id="ARBA00022692"/>
    </source>
</evidence>
<feature type="coiled-coil region" evidence="12">
    <location>
        <begin position="1986"/>
        <end position="2013"/>
    </location>
</feature>
<feature type="region of interest" description="Disordered" evidence="13">
    <location>
        <begin position="908"/>
        <end position="936"/>
    </location>
</feature>
<dbReference type="PANTHER" id="PTHR31503">
    <property type="entry name" value="VACUOLAR CALCIUM ION TRANSPORTER"/>
    <property type="match status" value="1"/>
</dbReference>
<evidence type="ECO:0000256" key="4">
    <source>
        <dbReference type="ARBA" id="ARBA00022568"/>
    </source>
</evidence>
<evidence type="ECO:0000256" key="11">
    <source>
        <dbReference type="PROSITE-ProRule" id="PRU00235"/>
    </source>
</evidence>
<feature type="transmembrane region" description="Helical" evidence="14">
    <location>
        <begin position="662"/>
        <end position="686"/>
    </location>
</feature>
<evidence type="ECO:0000256" key="7">
    <source>
        <dbReference type="ARBA" id="ARBA00022837"/>
    </source>
</evidence>
<feature type="compositionally biased region" description="Basic and acidic residues" evidence="13">
    <location>
        <begin position="2091"/>
        <end position="2132"/>
    </location>
</feature>
<feature type="repeat" description="RCC1" evidence="11">
    <location>
        <begin position="293"/>
        <end position="349"/>
    </location>
</feature>
<dbReference type="InterPro" id="IPR004798">
    <property type="entry name" value="CAX-like"/>
</dbReference>
<feature type="repeat" description="RCC1" evidence="11">
    <location>
        <begin position="415"/>
        <end position="468"/>
    </location>
</feature>
<feature type="compositionally biased region" description="Low complexity" evidence="13">
    <location>
        <begin position="3271"/>
        <end position="3285"/>
    </location>
</feature>
<evidence type="ECO:0000256" key="14">
    <source>
        <dbReference type="SAM" id="Phobius"/>
    </source>
</evidence>
<dbReference type="InterPro" id="IPR058923">
    <property type="entry name" value="RCC1-like_dom"/>
</dbReference>
<sequence>MTEHIPRAKSNEPSRPADERSRPKKRPKFPHIGKKINKAPTQILHVYVFGEGSSGELGLGSRRIANKKPIDVKRPRLNDNLSAIKVSAVQVSCGGMHVVALTHDNKILTWGVNDQGALGRDTSWDGGICDMDKSKDSYSDNEDDTGINPKESTPTTVSSEHFAPGTRFVQVVASDSATFALTEDGRVYGWGTFRSSEGILGFSETVRVQSTPLMLRDPKNIKALAAGSNHILALDVKGNVFAWGCGQQNQLGRRIIERHKMSCLSPRGVCLPRGRISKIACGSYHSFALDTDGKVYGWGLNNFGQVGVESNAGEDDAVILRPAKLSYLNHKKITDIDGGGHHSVACSANGDILTWGRVDGYQVGFEFDKLSGDNTIYDDRGNPRILFRPTVQPDHNDIVAVAAGTDNSFAIASDGKVFSWGFSGNYQTGQGTTDDIHTPTVIDNTAIRGKQIIGAGAGGQYSALFSVAEDTSLGPPNMLEDAIVTPKQSFVASCAHMTLWFSNLLLAKKAGTICGAKRSLAHCWHIAKVTLLSNYVNFLLVMVPLGIIAGKMGWGSTAVFTLNFFAIIPLAAILSFATEEISMTLGDTLGGLLNASFGNAVELIVSIVALQRNEIELVQASMLGSILSNLLLVMGMCFLFGGIMHRGESGSGHEQAFAPATAQTACSLMTLASASLILPATLYAVLDQRSSNEKAQSILKLSHGTAIILLSLYVLYLVFQVRTHSNLFDPENQNDGSGEVEHVEPTLGPIAAIAVLAVTTLLITFCADYLVDSIDDFVKASGISRAFVGLILIPIVGNAAEHVTAVVVSVRDKMDLAMGVAIGSSIQIALLVTPFLVIVGWITGYEMTLHFETFQTVVFAMSVLFVTCTVQDAKCNYLEANLSRGKCYCSSPFDLPLSIVGRCATVMPPRTRGGTKPKDTPQHDKDNFGGETIETGEKVRKLRRTKDKGRKPDANSGRTVGNREIDTSMLDAEHIEIGSNISTLTEEDAQAAADSCTKICETIYVGGRQDRSPSSPTREAESIHVAGYEVDANPLLDENGMADPELDPAMLDTQNGESVSNDQVADTMEGVEHGAVEANPLMGRAGSNNHTEGESSVQKTIAGTAKVVEQIEATASTGTGPEAGNISLPDPYDELDQQEMGVHLKNGILDNGNRNCSTQRDQTFAAKATNQESYMNQTGLGQDGVEAHTPPETDGTHFVKTSNLKTKNIDSLSGGMAVTFTSINRVVDTPFGFLTTAEDDNGERDRSQQYAWGRTKPKTGEEVPTRKRRRVEENLPEPKGQRPEELSVPINANDERNTAELDGIGVLCSVNPSTRKVETDKQNSDTHVQEVRSDGEVEMAISEGKKNNGQSTTEPHAMENSGTVESASLKADTDRRNSDSDMHEVGRDPDVDMACPAEAADDEPREPGLDGMESSGEVNPRSCEVETGKPISDINMQEVRGDSEVGRAFPEEKSNNGQSNTELQDMESSGSVDYPSSATVTNKQNCDTNMPEVGSDIEMGSEEMGGDTEAYTAISGEKTNDEQTNPELGSVESSGSVDNASLNTDTERQNRDSDMHEEQRKAEKLVGDVDSPLRSTTKKNGPTSVHIDAAQSHQSEQMGNSNEPEAPLKQKENFMNFARISREDNLRRMELERYSVARLEMKHAKLLIDMIDSLFNRKADMYYLLAFKMVLLIFPYTAWEHVRDRLPAMMSYATEDIKTGLEKRVADEVYTEYPSDKGVDERIICWNQRLELYKGIEHGTKTLLEPTSRSVRTCVGRRPSESSSLQAEIQEMAGDLNHCQKFQDYFSRYASRAAFIFQNPQLLRDEIRFVVSILRQLMLRENESSEAMFRELEAVASDIATAREIGVTEATVRQDVVTGLLESDDEEITTDNDEKEGVKKRMVGDVRKQRILDDVKETVQHHQSKARNFEMQFNSSTDSFKKLEGEMDILRNETKVMEKGFSKLYFCFFGPAIPPSMSSELQETYNIILKKIKTDFNKSYRIEEEKSQLLQQHKQTEKEKAKLRNENHALRIQVEGIETFYKNLEAKLLPRDPNRVIQDQRAESSRRSDKDTQMNDSPGFIGTPTSSLPDTGEDIEMGSFEDDNELNVKSGDGKNADREKTTEDLRKERKASDKRETIEHSRPKARNLESRDIDSEKRLKSINRTLVKENMGLKDSIANLEKLQKDKAEEFESQLRDCNKKAVALGEKNDEMENDFRLLYSNIFGEDLLLSLQKPSDIIWEKLETEFKKRCNIEQEQVTLLEKEKTLTASLEAESRKQEIRIQQLEQEFENVSQSLRQEQVAHIEAERSKSDIQAQLDAKTQSLSTLEYQFQQANKEKVSLKDKNDELKTQVEGIENWYKCLEAKLLPIDQDRKIQNWGVNNNSTQSDKDTQTNDSDGFAGDSMPRLKEDLAAVKAQVKNKEENLTAVEQEKAALLETIKTLEEDIRAGRDQNKTAHNKINELEVQLDVKSMDQQKAVDMQAQIVQLEQEIRSIQEREQSYKATVDEYENQIKDINNWMETRNKQITEVQQYLKDAETEVREQKKALLENRQELEAVKAEASKKEENQKSIEQEKNRLKETMEKMEQTTNEKDKKVGILNVRLQDAEKEIEDLTTTMATVNATLHKERISTACEIGHLSKIIENLEKTKGEYDARIDDSDTLKKRLREVEEERTAVMNVQDAIKQKEETISRLRQDIEIINEGHASEVNRLTEEVRKLNSQIEHDQKGDSGVTEIPRESLDFNDKSCAIPVRHEVALQELERWKESGDKLVESQKRIDNVYSTIESLPSRLEQVLTTHQQSASGGNANCAYLQPDSDAQAVDDGILTRLEIKVEDLKRAIDKQHIRSQDNVESNKICHGVEEMSKLISRINQQSEESAERLCKEISRLTEQTIQLNSDIKEKDKQYREATNELLTREINYEAEGKRLTERLPVLEIEQLKKQIHELHEQVRALGPELKDKNQGLGTPMKGVSDTKAKTMSCQGDMKHRDMIIESLPSDLKNIMTKLIEMEKAMTRQLQITCDERRNPSHFTSTRNSQLDESNNFSKLESQVKDLDRIIAQLREKDGLIAEVQKLQSSVTERDSKFSGLKDTMDWLVQEVGKLQRRIKDSDTEVHERQGDMARLFRLSSNAWINQKPAEEATSKLNGNHDRRDELDGLREELGQVEKNIMYFTSTFPPPSGQPFSAVMEERFLGKVPVTERLKLLIERVRHRIEDLQSSLEQAKLDYERVIRPERARRAFVPDTNEVVTPLSELNMEFLTPTDRESGAIHSPTGQRQSRSTDGEHNADSTHGGDLPLSSPGSGLRSCVKSACTQTGTQEASNTLTVEGHDVFHESTNNPMGSRKLEDEHALGSDSVRTDLERLRATGVPREKPHA</sequence>
<feature type="transmembrane region" description="Helical" evidence="14">
    <location>
        <begin position="698"/>
        <end position="719"/>
    </location>
</feature>
<feature type="transmembrane region" description="Helical" evidence="14">
    <location>
        <begin position="622"/>
        <end position="642"/>
    </location>
</feature>
<feature type="compositionally biased region" description="Basic and acidic residues" evidence="13">
    <location>
        <begin position="1258"/>
        <end position="1273"/>
    </location>
</feature>
<dbReference type="NCBIfam" id="TIGR00846">
    <property type="entry name" value="caca2"/>
    <property type="match status" value="1"/>
</dbReference>
<evidence type="ECO:0000256" key="13">
    <source>
        <dbReference type="SAM" id="MobiDB-lite"/>
    </source>
</evidence>
<dbReference type="SUPFAM" id="SSF57997">
    <property type="entry name" value="Tropomyosin"/>
    <property type="match status" value="1"/>
</dbReference>
<feature type="compositionally biased region" description="Basic and acidic residues" evidence="13">
    <location>
        <begin position="1371"/>
        <end position="1390"/>
    </location>
</feature>
<dbReference type="Pfam" id="PF25390">
    <property type="entry name" value="WD40_RLD"/>
    <property type="match status" value="1"/>
</dbReference>
<keyword evidence="9" id="KW-0406">Ion transport</keyword>
<dbReference type="EMBL" id="VMNF01000013">
    <property type="protein sequence ID" value="TXB98100.1"/>
    <property type="molecule type" value="Genomic_DNA"/>
</dbReference>
<dbReference type="PROSITE" id="PS00626">
    <property type="entry name" value="RCC1_2"/>
    <property type="match status" value="2"/>
</dbReference>
<evidence type="ECO:0000259" key="16">
    <source>
        <dbReference type="Pfam" id="PF25390"/>
    </source>
</evidence>
<dbReference type="Gene3D" id="2.130.10.30">
    <property type="entry name" value="Regulator of chromosome condensation 1/beta-lactamase-inhibitor protein II"/>
    <property type="match status" value="1"/>
</dbReference>
<feature type="repeat" description="RCC1" evidence="11">
    <location>
        <begin position="44"/>
        <end position="104"/>
    </location>
</feature>
<feature type="region of interest" description="Disordered" evidence="13">
    <location>
        <begin position="1591"/>
        <end position="1610"/>
    </location>
</feature>
<feature type="compositionally biased region" description="Basic and acidic residues" evidence="13">
    <location>
        <begin position="3322"/>
        <end position="3354"/>
    </location>
</feature>
<feature type="repeat" description="RCC1" evidence="11">
    <location>
        <begin position="238"/>
        <end position="292"/>
    </location>
</feature>
<feature type="compositionally biased region" description="Basic and acidic residues" evidence="13">
    <location>
        <begin position="1545"/>
        <end position="1567"/>
    </location>
</feature>
<keyword evidence="8 14" id="KW-1133">Transmembrane helix</keyword>
<keyword evidence="12" id="KW-0175">Coiled coil</keyword>
<dbReference type="PANTHER" id="PTHR31503:SF22">
    <property type="entry name" value="VACUOLAR CALCIUM ION TRANSPORTER"/>
    <property type="match status" value="1"/>
</dbReference>
<feature type="transmembrane region" description="Helical" evidence="14">
    <location>
        <begin position="783"/>
        <end position="800"/>
    </location>
</feature>
<feature type="repeat" description="RCC1" evidence="11">
    <location>
        <begin position="350"/>
        <end position="414"/>
    </location>
</feature>
<keyword evidence="10 14" id="KW-0472">Membrane</keyword>
<feature type="transmembrane region" description="Helical" evidence="14">
    <location>
        <begin position="820"/>
        <end position="842"/>
    </location>
</feature>
<feature type="region of interest" description="Disordered" evidence="13">
    <location>
        <begin position="2937"/>
        <end position="2956"/>
    </location>
</feature>
<dbReference type="GO" id="GO:0000329">
    <property type="term" value="C:fungal-type vacuole membrane"/>
    <property type="evidence" value="ECO:0007669"/>
    <property type="project" value="TreeGrafter"/>
</dbReference>
<dbReference type="Gene3D" id="1.10.287.1490">
    <property type="match status" value="1"/>
</dbReference>
<name>A0A5C6SL25_FUSOC</name>
<feature type="region of interest" description="Disordered" evidence="13">
    <location>
        <begin position="2358"/>
        <end position="2384"/>
    </location>
</feature>
<evidence type="ECO:0000256" key="10">
    <source>
        <dbReference type="ARBA" id="ARBA00023136"/>
    </source>
</evidence>
<dbReference type="PROSITE" id="PS00625">
    <property type="entry name" value="RCC1_1"/>
    <property type="match status" value="1"/>
</dbReference>
<feature type="compositionally biased region" description="Basic and acidic residues" evidence="13">
    <location>
        <begin position="916"/>
        <end position="928"/>
    </location>
</feature>
<feature type="compositionally biased region" description="Polar residues" evidence="13">
    <location>
        <begin position="1591"/>
        <end position="1603"/>
    </location>
</feature>
<dbReference type="InterPro" id="IPR004837">
    <property type="entry name" value="NaCa_Exmemb"/>
</dbReference>
<feature type="domain" description="RCC1-like" evidence="16">
    <location>
        <begin position="45"/>
        <end position="463"/>
    </location>
</feature>
<reference evidence="17 18" key="1">
    <citation type="submission" date="2019-07" db="EMBL/GenBank/DDBJ databases">
        <title>The First High-Quality Draft Genome Sequence of the Causal Agent of the Current Panama Disease Epidemic.</title>
        <authorList>
            <person name="Warmington R.J."/>
            <person name="Kay W."/>
            <person name="Jeffries A."/>
            <person name="Bebber D."/>
            <person name="Moore K."/>
            <person name="Studholme D.J."/>
        </authorList>
    </citation>
    <scope>NUCLEOTIDE SEQUENCE [LARGE SCALE GENOMIC DNA]</scope>
    <source>
        <strain evidence="17 18">TR4</strain>
    </source>
</reference>
<evidence type="ECO:0008006" key="19">
    <source>
        <dbReference type="Google" id="ProtNLM"/>
    </source>
</evidence>
<feature type="compositionally biased region" description="Polar residues" evidence="13">
    <location>
        <begin position="1347"/>
        <end position="1366"/>
    </location>
</feature>
<feature type="region of interest" description="Disordered" evidence="13">
    <location>
        <begin position="1315"/>
        <end position="1584"/>
    </location>
</feature>
<dbReference type="PRINTS" id="PR00633">
    <property type="entry name" value="RCCNDNSATION"/>
</dbReference>
<dbReference type="Gene3D" id="1.20.1420.30">
    <property type="entry name" value="NCX, central ion-binding region"/>
    <property type="match status" value="1"/>
</dbReference>
<dbReference type="GO" id="GO:0006874">
    <property type="term" value="P:intracellular calcium ion homeostasis"/>
    <property type="evidence" value="ECO:0007669"/>
    <property type="project" value="TreeGrafter"/>
</dbReference>
<evidence type="ECO:0000256" key="1">
    <source>
        <dbReference type="ARBA" id="ARBA00004127"/>
    </source>
</evidence>
<dbReference type="InterPro" id="IPR044880">
    <property type="entry name" value="NCX_ion-bd_dom_sf"/>
</dbReference>
<evidence type="ECO:0000256" key="3">
    <source>
        <dbReference type="ARBA" id="ARBA00022448"/>
    </source>
</evidence>
<feature type="compositionally biased region" description="Basic and acidic residues" evidence="13">
    <location>
        <begin position="3258"/>
        <end position="3267"/>
    </location>
</feature>
<comment type="caution">
    <text evidence="17">The sequence shown here is derived from an EMBL/GenBank/DDBJ whole genome shotgun (WGS) entry which is preliminary data.</text>
</comment>
<evidence type="ECO:0000256" key="6">
    <source>
        <dbReference type="ARBA" id="ARBA00022737"/>
    </source>
</evidence>
<feature type="transmembrane region" description="Helical" evidence="14">
    <location>
        <begin position="589"/>
        <end position="610"/>
    </location>
</feature>
<feature type="compositionally biased region" description="Polar residues" evidence="13">
    <location>
        <begin position="1522"/>
        <end position="1544"/>
    </location>
</feature>
<feature type="compositionally biased region" description="Basic and acidic residues" evidence="13">
    <location>
        <begin position="1"/>
        <end position="21"/>
    </location>
</feature>
<dbReference type="InterPro" id="IPR004713">
    <property type="entry name" value="CaH_exchang"/>
</dbReference>
<evidence type="ECO:0000313" key="18">
    <source>
        <dbReference type="Proteomes" id="UP000321331"/>
    </source>
</evidence>
<feature type="compositionally biased region" description="Basic and acidic residues" evidence="13">
    <location>
        <begin position="1439"/>
        <end position="1454"/>
    </location>
</feature>
<feature type="region of interest" description="Disordered" evidence="13">
    <location>
        <begin position="3311"/>
        <end position="3354"/>
    </location>
</feature>
<organism evidence="17 18">
    <name type="scientific">Fusarium oxysporum f. sp. cubense</name>
    <dbReference type="NCBI Taxonomy" id="61366"/>
    <lineage>
        <taxon>Eukaryota</taxon>
        <taxon>Fungi</taxon>
        <taxon>Dikarya</taxon>
        <taxon>Ascomycota</taxon>
        <taxon>Pezizomycotina</taxon>
        <taxon>Sordariomycetes</taxon>
        <taxon>Hypocreomycetidae</taxon>
        <taxon>Hypocreales</taxon>
        <taxon>Nectriaceae</taxon>
        <taxon>Fusarium</taxon>
        <taxon>Fusarium oxysporum species complex</taxon>
    </lineage>
</organism>
<feature type="domain" description="Sodium/calcium exchanger membrane region" evidence="15">
    <location>
        <begin position="752"/>
        <end position="879"/>
    </location>
</feature>
<feature type="repeat" description="RCC1" evidence="11">
    <location>
        <begin position="105"/>
        <end position="184"/>
    </location>
</feature>
<keyword evidence="5 14" id="KW-0812">Transmembrane</keyword>
<feature type="region of interest" description="Disordered" evidence="13">
    <location>
        <begin position="2032"/>
        <end position="2132"/>
    </location>
</feature>
<keyword evidence="7" id="KW-0106">Calcium</keyword>
<dbReference type="PROSITE" id="PS50012">
    <property type="entry name" value="RCC1_3"/>
    <property type="match status" value="7"/>
</dbReference>
<feature type="compositionally biased region" description="Acidic residues" evidence="13">
    <location>
        <begin position="2071"/>
        <end position="2085"/>
    </location>
</feature>
<feature type="region of interest" description="Disordered" evidence="13">
    <location>
        <begin position="1234"/>
        <end position="1289"/>
    </location>
</feature>
<keyword evidence="4" id="KW-0109">Calcium transport</keyword>
<feature type="compositionally biased region" description="Polar residues" evidence="13">
    <location>
        <begin position="1573"/>
        <end position="1583"/>
    </location>
</feature>
<dbReference type="InterPro" id="IPR009091">
    <property type="entry name" value="RCC1/BLIP-II"/>
</dbReference>
<feature type="coiled-coil region" evidence="12">
    <location>
        <begin position="3178"/>
        <end position="3205"/>
    </location>
</feature>
<dbReference type="InterPro" id="IPR000408">
    <property type="entry name" value="Reg_chr_condens"/>
</dbReference>
<dbReference type="GO" id="GO:0012505">
    <property type="term" value="C:endomembrane system"/>
    <property type="evidence" value="ECO:0007669"/>
    <property type="project" value="UniProtKB-SubCell"/>
</dbReference>
<feature type="repeat" description="RCC1" evidence="11">
    <location>
        <begin position="185"/>
        <end position="237"/>
    </location>
</feature>
<feature type="coiled-coil region" evidence="12">
    <location>
        <begin position="2248"/>
        <end position="2331"/>
    </location>
</feature>
<feature type="transmembrane region" description="Helical" evidence="14">
    <location>
        <begin position="532"/>
        <end position="550"/>
    </location>
</feature>
<evidence type="ECO:0000256" key="2">
    <source>
        <dbReference type="ARBA" id="ARBA00008170"/>
    </source>
</evidence>
<comment type="subcellular location">
    <subcellularLocation>
        <location evidence="1">Endomembrane system</location>
        <topology evidence="1">Multi-pass membrane protein</topology>
    </subcellularLocation>
</comment>
<accession>A0A5C6SL25</accession>
<protein>
    <recommendedName>
        <fullName evidence="19">Vacuolar calcium ion transporter</fullName>
    </recommendedName>
</protein>
<evidence type="ECO:0000256" key="9">
    <source>
        <dbReference type="ARBA" id="ARBA00023065"/>
    </source>
</evidence>
<feature type="coiled-coil region" evidence="12">
    <location>
        <begin position="2168"/>
        <end position="2195"/>
    </location>
</feature>
<feature type="region of interest" description="Disordered" evidence="13">
    <location>
        <begin position="942"/>
        <end position="961"/>
    </location>
</feature>
<feature type="compositionally biased region" description="Basic residues" evidence="13">
    <location>
        <begin position="22"/>
        <end position="32"/>
    </location>
</feature>
<feature type="region of interest" description="Disordered" evidence="13">
    <location>
        <begin position="3240"/>
        <end position="3286"/>
    </location>
</feature>
<dbReference type="NCBIfam" id="TIGR00378">
    <property type="entry name" value="cax"/>
    <property type="match status" value="1"/>
</dbReference>
<feature type="region of interest" description="Disordered" evidence="13">
    <location>
        <begin position="1"/>
        <end position="32"/>
    </location>
</feature>
<gene>
    <name evidence="17" type="ORF">FocTR4_00017029</name>
</gene>
<evidence type="ECO:0000256" key="12">
    <source>
        <dbReference type="SAM" id="Coils"/>
    </source>
</evidence>
<evidence type="ECO:0000256" key="8">
    <source>
        <dbReference type="ARBA" id="ARBA00022989"/>
    </source>
</evidence>
<feature type="domain" description="Sodium/calcium exchanger membrane region" evidence="15">
    <location>
        <begin position="556"/>
        <end position="721"/>
    </location>
</feature>
<dbReference type="GO" id="GO:0015369">
    <property type="term" value="F:calcium:proton antiporter activity"/>
    <property type="evidence" value="ECO:0007669"/>
    <property type="project" value="InterPro"/>
</dbReference>
<feature type="compositionally biased region" description="Polar residues" evidence="13">
    <location>
        <begin position="150"/>
        <end position="159"/>
    </location>
</feature>
<dbReference type="Pfam" id="PF01699">
    <property type="entry name" value="Na_Ca_ex"/>
    <property type="match status" value="2"/>
</dbReference>
<comment type="similarity">
    <text evidence="2">Belongs to the Ca(2+):cation antiporter (CaCA) (TC 2.A.19) family.</text>
</comment>
<dbReference type="SUPFAM" id="SSF50985">
    <property type="entry name" value="RCC1/BLIP-II"/>
    <property type="match status" value="1"/>
</dbReference>
<feature type="compositionally biased region" description="Basic and acidic residues" evidence="13">
    <location>
        <begin position="2032"/>
        <end position="2053"/>
    </location>
</feature>
<proteinExistence type="inferred from homology"/>
<feature type="coiled-coil region" evidence="12">
    <location>
        <begin position="2649"/>
        <end position="2708"/>
    </location>
</feature>
<feature type="transmembrane region" description="Helical" evidence="14">
    <location>
        <begin position="750"/>
        <end position="771"/>
    </location>
</feature>
<feature type="compositionally biased region" description="Polar residues" evidence="13">
    <location>
        <begin position="1455"/>
        <end position="1488"/>
    </location>
</feature>
<feature type="compositionally biased region" description="Basic and acidic residues" evidence="13">
    <location>
        <begin position="1315"/>
        <end position="1335"/>
    </location>
</feature>
<evidence type="ECO:0000313" key="17">
    <source>
        <dbReference type="EMBL" id="TXB98100.1"/>
    </source>
</evidence>
<keyword evidence="3" id="KW-0813">Transport</keyword>
<dbReference type="Proteomes" id="UP000321331">
    <property type="component" value="Unassembled WGS sequence"/>
</dbReference>